<evidence type="ECO:0000313" key="2">
    <source>
        <dbReference type="Proteomes" id="UP001164746"/>
    </source>
</evidence>
<gene>
    <name evidence="1" type="ORF">MAR_011747</name>
</gene>
<proteinExistence type="predicted"/>
<accession>A0ABY7FUY0</accession>
<dbReference type="EMBL" id="CP111025">
    <property type="protein sequence ID" value="WAR26043.1"/>
    <property type="molecule type" value="Genomic_DNA"/>
</dbReference>
<feature type="non-terminal residue" evidence="1">
    <location>
        <position position="1"/>
    </location>
</feature>
<reference evidence="1" key="1">
    <citation type="submission" date="2022-11" db="EMBL/GenBank/DDBJ databases">
        <title>Centuries of genome instability and evolution in soft-shell clam transmissible cancer (bioRxiv).</title>
        <authorList>
            <person name="Hart S.F.M."/>
            <person name="Yonemitsu M.A."/>
            <person name="Giersch R.M."/>
            <person name="Beal B.F."/>
            <person name="Arriagada G."/>
            <person name="Davis B.W."/>
            <person name="Ostrander E.A."/>
            <person name="Goff S.P."/>
            <person name="Metzger M.J."/>
        </authorList>
    </citation>
    <scope>NUCLEOTIDE SEQUENCE</scope>
    <source>
        <strain evidence="1">MELC-2E11</strain>
        <tissue evidence="1">Siphon/mantle</tissue>
    </source>
</reference>
<sequence length="86" mass="9643">MDKKPLLLRIQGRTTDLFGQVNVIDTMGFTQTNSALTDEDLKSVLEGEIEINHEFNSSNRTGNQNRQENKPHCVIIVVSAEIIQST</sequence>
<evidence type="ECO:0000313" key="1">
    <source>
        <dbReference type="EMBL" id="WAR26043.1"/>
    </source>
</evidence>
<protein>
    <submittedName>
        <fullName evidence="1">Uncharacterized protein</fullName>
    </submittedName>
</protein>
<keyword evidence="2" id="KW-1185">Reference proteome</keyword>
<dbReference type="Proteomes" id="UP001164746">
    <property type="component" value="Chromosome 14"/>
</dbReference>
<organism evidence="1 2">
    <name type="scientific">Mya arenaria</name>
    <name type="common">Soft-shell clam</name>
    <dbReference type="NCBI Taxonomy" id="6604"/>
    <lineage>
        <taxon>Eukaryota</taxon>
        <taxon>Metazoa</taxon>
        <taxon>Spiralia</taxon>
        <taxon>Lophotrochozoa</taxon>
        <taxon>Mollusca</taxon>
        <taxon>Bivalvia</taxon>
        <taxon>Autobranchia</taxon>
        <taxon>Heteroconchia</taxon>
        <taxon>Euheterodonta</taxon>
        <taxon>Imparidentia</taxon>
        <taxon>Neoheterodontei</taxon>
        <taxon>Myida</taxon>
        <taxon>Myoidea</taxon>
        <taxon>Myidae</taxon>
        <taxon>Mya</taxon>
    </lineage>
</organism>
<name>A0ABY7FUY0_MYAAR</name>